<dbReference type="PANTHER" id="PTHR34700">
    <property type="entry name" value="POTASSIUM BINDING PROTEIN KBP"/>
    <property type="match status" value="1"/>
</dbReference>
<feature type="compositionally biased region" description="Polar residues" evidence="1">
    <location>
        <begin position="304"/>
        <end position="317"/>
    </location>
</feature>
<dbReference type="SMART" id="SM00257">
    <property type="entry name" value="LysM"/>
    <property type="match status" value="1"/>
</dbReference>
<feature type="compositionally biased region" description="Polar residues" evidence="1">
    <location>
        <begin position="99"/>
        <end position="111"/>
    </location>
</feature>
<evidence type="ECO:0000256" key="1">
    <source>
        <dbReference type="SAM" id="MobiDB-lite"/>
    </source>
</evidence>
<feature type="region of interest" description="Disordered" evidence="1">
    <location>
        <begin position="43"/>
        <end position="158"/>
    </location>
</feature>
<feature type="compositionally biased region" description="Low complexity" evidence="1">
    <location>
        <begin position="43"/>
        <end position="60"/>
    </location>
</feature>
<dbReference type="RefSeq" id="WP_183967166.1">
    <property type="nucleotide sequence ID" value="NZ_BAABBZ010000006.1"/>
</dbReference>
<comment type="caution">
    <text evidence="3">The sequence shown here is derived from an EMBL/GenBank/DDBJ whole genome shotgun (WGS) entry which is preliminary data.</text>
</comment>
<keyword evidence="4" id="KW-1185">Reference proteome</keyword>
<feature type="compositionally biased region" description="Low complexity" evidence="1">
    <location>
        <begin position="117"/>
        <end position="136"/>
    </location>
</feature>
<evidence type="ECO:0000259" key="2">
    <source>
        <dbReference type="PROSITE" id="PS51782"/>
    </source>
</evidence>
<dbReference type="PANTHER" id="PTHR34700:SF4">
    <property type="entry name" value="PHAGE-LIKE ELEMENT PBSX PROTEIN XKDP"/>
    <property type="match status" value="1"/>
</dbReference>
<dbReference type="Pfam" id="PF01476">
    <property type="entry name" value="LysM"/>
    <property type="match status" value="1"/>
</dbReference>
<evidence type="ECO:0000313" key="3">
    <source>
        <dbReference type="EMBL" id="MBB3986617.1"/>
    </source>
</evidence>
<accession>A0A7W6DPM0</accession>
<dbReference type="PROSITE" id="PS51782">
    <property type="entry name" value="LYSM"/>
    <property type="match status" value="1"/>
</dbReference>
<dbReference type="InterPro" id="IPR018392">
    <property type="entry name" value="LysM"/>
</dbReference>
<dbReference type="Proteomes" id="UP000541426">
    <property type="component" value="Unassembled WGS sequence"/>
</dbReference>
<reference evidence="3 4" key="1">
    <citation type="submission" date="2020-08" db="EMBL/GenBank/DDBJ databases">
        <title>Genomic Encyclopedia of Type Strains, Phase IV (KMG-IV): sequencing the most valuable type-strain genomes for metagenomic binning, comparative biology and taxonomic classification.</title>
        <authorList>
            <person name="Goeker M."/>
        </authorList>
    </citation>
    <scope>NUCLEOTIDE SEQUENCE [LARGE SCALE GENOMIC DNA]</scope>
    <source>
        <strain evidence="3 4">DSM 102235</strain>
    </source>
</reference>
<dbReference type="InterPro" id="IPR036779">
    <property type="entry name" value="LysM_dom_sf"/>
</dbReference>
<dbReference type="Gene3D" id="3.10.350.10">
    <property type="entry name" value="LysM domain"/>
    <property type="match status" value="1"/>
</dbReference>
<name>A0A7W6DPM0_9RHOB</name>
<feature type="compositionally biased region" description="Low complexity" evidence="1">
    <location>
        <begin position="253"/>
        <end position="269"/>
    </location>
</feature>
<dbReference type="InterPro" id="IPR052196">
    <property type="entry name" value="Bact_Kbp"/>
</dbReference>
<organism evidence="3 4">
    <name type="scientific">Sagittula marina</name>
    <dbReference type="NCBI Taxonomy" id="943940"/>
    <lineage>
        <taxon>Bacteria</taxon>
        <taxon>Pseudomonadati</taxon>
        <taxon>Pseudomonadota</taxon>
        <taxon>Alphaproteobacteria</taxon>
        <taxon>Rhodobacterales</taxon>
        <taxon>Roseobacteraceae</taxon>
        <taxon>Sagittula</taxon>
    </lineage>
</organism>
<feature type="region of interest" description="Disordered" evidence="1">
    <location>
        <begin position="236"/>
        <end position="403"/>
    </location>
</feature>
<sequence length="583" mass="60161">MSNALKNSALGGVAVVGVLALALALATDVIDWPFDAVPEQRDAGLASGSASEASTTSAETDQPSGVTVSQSAETGKQTAETAAPSAGTDEALVKPADQSAVTEEQTASSVAPSAEGADSTAEARATTTDDTAQTPPRDTDTTSLSNAAPEVTSDAPSIAMRLLPGSSIMVTGRSGPGEIVEVLFDGAPVTQVQTERDGSYATLIDLPRTGPTRLVRARVTRDGQERLSETELIIPGTDVPTAPEPQVASLAPDGMRAPSAAGAAPQAPGDADEVAVLRPDDLGAEPAPGSTPVTAQSAPAPRANDTTSGMASPQDDSVPTLPRGSDAVAVVDPSAEMPSAAPGSAPKVDTRPARNATPETTALMPQAPTVPDAPETDTIEDPAVTTRSEPDRTDSPQVPRRPGILVAGPAGVEALDKAPLLPGDVALDSISYDTAGEVILAGRGVDEAFVRVYLDNRPLTTSRISGGDWRVQLPEVDTGTYTLRVDQVDAEGTVMARVESPFLREDRAVLEQLAEGAGPVSEITVQPGHSLWAISKDRYGNGIEYVKIFRANRDRIRDPDLIYPGQIFDLPSTQQASTQPATE</sequence>
<feature type="compositionally biased region" description="Polar residues" evidence="1">
    <location>
        <begin position="61"/>
        <end position="80"/>
    </location>
</feature>
<dbReference type="EMBL" id="JACIEJ010000007">
    <property type="protein sequence ID" value="MBB3986617.1"/>
    <property type="molecule type" value="Genomic_DNA"/>
</dbReference>
<dbReference type="CDD" id="cd00118">
    <property type="entry name" value="LysM"/>
    <property type="match status" value="1"/>
</dbReference>
<dbReference type="AlphaFoldDB" id="A0A7W6DPM0"/>
<gene>
    <name evidence="3" type="ORF">GGQ68_002960</name>
</gene>
<protein>
    <submittedName>
        <fullName evidence="3">Nucleoid-associated protein YgaU</fullName>
    </submittedName>
</protein>
<proteinExistence type="predicted"/>
<evidence type="ECO:0000313" key="4">
    <source>
        <dbReference type="Proteomes" id="UP000541426"/>
    </source>
</evidence>
<feature type="domain" description="LysM" evidence="2">
    <location>
        <begin position="521"/>
        <end position="570"/>
    </location>
</feature>